<accession>A0ABT1PPB6</accession>
<dbReference type="InterPro" id="IPR029063">
    <property type="entry name" value="SAM-dependent_MTases_sf"/>
</dbReference>
<dbReference type="GO" id="GO:0008168">
    <property type="term" value="F:methyltransferase activity"/>
    <property type="evidence" value="ECO:0007669"/>
    <property type="project" value="UniProtKB-KW"/>
</dbReference>
<dbReference type="PIRSF" id="PIRSF017393">
    <property type="entry name" value="MTase_SAV2177"/>
    <property type="match status" value="1"/>
</dbReference>
<dbReference type="InterPro" id="IPR006764">
    <property type="entry name" value="SAM_dep_MeTrfase_SAV2177_type"/>
</dbReference>
<dbReference type="GO" id="GO:0032259">
    <property type="term" value="P:methylation"/>
    <property type="evidence" value="ECO:0007669"/>
    <property type="project" value="UniProtKB-KW"/>
</dbReference>
<gene>
    <name evidence="1" type="ORF">NGB36_02615</name>
</gene>
<evidence type="ECO:0000313" key="1">
    <source>
        <dbReference type="EMBL" id="MCQ4079519.1"/>
    </source>
</evidence>
<dbReference type="Gene3D" id="3.40.50.150">
    <property type="entry name" value="Vaccinia Virus protein VP39"/>
    <property type="match status" value="1"/>
</dbReference>
<dbReference type="RefSeq" id="WP_255918365.1">
    <property type="nucleotide sequence ID" value="NZ_JANFNG010000001.1"/>
</dbReference>
<dbReference type="EMBL" id="JANFNG010000001">
    <property type="protein sequence ID" value="MCQ4079519.1"/>
    <property type="molecule type" value="Genomic_DNA"/>
</dbReference>
<dbReference type="Proteomes" id="UP001057702">
    <property type="component" value="Unassembled WGS sequence"/>
</dbReference>
<keyword evidence="1" id="KW-0808">Transferase</keyword>
<protein>
    <submittedName>
        <fullName evidence="1">SAM-dependent methyltransferase</fullName>
    </submittedName>
</protein>
<organism evidence="1 2">
    <name type="scientific">Streptomyces humicola</name>
    <dbReference type="NCBI Taxonomy" id="2953240"/>
    <lineage>
        <taxon>Bacteria</taxon>
        <taxon>Bacillati</taxon>
        <taxon>Actinomycetota</taxon>
        <taxon>Actinomycetes</taxon>
        <taxon>Kitasatosporales</taxon>
        <taxon>Streptomycetaceae</taxon>
        <taxon>Streptomyces</taxon>
    </lineage>
</organism>
<dbReference type="Pfam" id="PF04672">
    <property type="entry name" value="Methyltransf_19"/>
    <property type="match status" value="1"/>
</dbReference>
<keyword evidence="1" id="KW-0489">Methyltransferase</keyword>
<sequence length="274" mass="29740">MSEPVDVDDLLRKPSIARMYDYFLGGKDNYAIDRDTAEAALEAYPGAKAFARANRTFLSNAVHYLAGEAGIRQFLDIGAGIPTSPNTFEAAQGVAPECRVVYVDNDPIALAHGRAFINSDPRGRTAWIQEDLRNPDAILADHTLSGPDAVLDLSRPVALMLIAIMHFITDEEGPYDLVRTLIDALPSGSYLMLSHVTPDYNPVQIARAVAAYEKSGVRAQVRTRAQVERFLEGLEPVGPGIDLVSRWNAAGASTVHSSLTDEEVSCYGVVARKP</sequence>
<keyword evidence="2" id="KW-1185">Reference proteome</keyword>
<name>A0ABT1PPB6_9ACTN</name>
<proteinExistence type="predicted"/>
<evidence type="ECO:0000313" key="2">
    <source>
        <dbReference type="Proteomes" id="UP001057702"/>
    </source>
</evidence>
<dbReference type="CDD" id="cd02440">
    <property type="entry name" value="AdoMet_MTases"/>
    <property type="match status" value="1"/>
</dbReference>
<dbReference type="SUPFAM" id="SSF53335">
    <property type="entry name" value="S-adenosyl-L-methionine-dependent methyltransferases"/>
    <property type="match status" value="1"/>
</dbReference>
<comment type="caution">
    <text evidence="1">The sequence shown here is derived from an EMBL/GenBank/DDBJ whole genome shotgun (WGS) entry which is preliminary data.</text>
</comment>
<reference evidence="1" key="1">
    <citation type="submission" date="2022-06" db="EMBL/GenBank/DDBJ databases">
        <title>Draft genome sequence of Streptomyces sp. RB6PN25 isolated from peat swamp forest in Thailand.</title>
        <authorList>
            <person name="Duangmal K."/>
            <person name="Klaysubun C."/>
        </authorList>
    </citation>
    <scope>NUCLEOTIDE SEQUENCE</scope>
    <source>
        <strain evidence="1">RB6PN25</strain>
    </source>
</reference>